<accession>A0A142BAL9</accession>
<dbReference type="OrthoDB" id="9782569at2"/>
<evidence type="ECO:0000256" key="3">
    <source>
        <dbReference type="ARBA" id="ARBA00022475"/>
    </source>
</evidence>
<feature type="transmembrane region" description="Helical" evidence="9">
    <location>
        <begin position="319"/>
        <end position="339"/>
    </location>
</feature>
<dbReference type="PROSITE" id="PS51104">
    <property type="entry name" value="PTS_EIIC_TYPE_2"/>
    <property type="match status" value="1"/>
</dbReference>
<dbReference type="NCBIfam" id="NF007787">
    <property type="entry name" value="PRK10478.1"/>
    <property type="match status" value="1"/>
</dbReference>
<keyword evidence="4" id="KW-0762">Sugar transport</keyword>
<dbReference type="EMBL" id="CP013251">
    <property type="protein sequence ID" value="AMO55795.1"/>
    <property type="molecule type" value="Genomic_DNA"/>
</dbReference>
<feature type="transmembrane region" description="Helical" evidence="9">
    <location>
        <begin position="219"/>
        <end position="241"/>
    </location>
</feature>
<feature type="transmembrane region" description="Helical" evidence="9">
    <location>
        <begin position="63"/>
        <end position="84"/>
    </location>
</feature>
<dbReference type="Pfam" id="PF02378">
    <property type="entry name" value="PTS_EIIC"/>
    <property type="match status" value="1"/>
</dbReference>
<comment type="subcellular location">
    <subcellularLocation>
        <location evidence="1">Cell inner membrane</location>
        <topology evidence="1">Multi-pass membrane protein</topology>
    </subcellularLocation>
</comment>
<dbReference type="InterPro" id="IPR013014">
    <property type="entry name" value="PTS_EIIC_2"/>
</dbReference>
<feature type="transmembrane region" description="Helical" evidence="9">
    <location>
        <begin position="253"/>
        <end position="273"/>
    </location>
</feature>
<feature type="transmembrane region" description="Helical" evidence="9">
    <location>
        <begin position="104"/>
        <end position="126"/>
    </location>
</feature>
<feature type="transmembrane region" description="Helical" evidence="9">
    <location>
        <begin position="31"/>
        <end position="51"/>
    </location>
</feature>
<dbReference type="GO" id="GO:0009401">
    <property type="term" value="P:phosphoenolpyruvate-dependent sugar phosphotransferase system"/>
    <property type="evidence" value="ECO:0007669"/>
    <property type="project" value="UniProtKB-KW"/>
</dbReference>
<evidence type="ECO:0000256" key="1">
    <source>
        <dbReference type="ARBA" id="ARBA00004429"/>
    </source>
</evidence>
<protein>
    <submittedName>
        <fullName evidence="11">PTS system fructose-specific transporter</fullName>
    </submittedName>
</protein>
<keyword evidence="8 9" id="KW-0472">Membrane</keyword>
<dbReference type="InterPro" id="IPR003352">
    <property type="entry name" value="PTS_EIIC"/>
</dbReference>
<evidence type="ECO:0000256" key="4">
    <source>
        <dbReference type="ARBA" id="ARBA00022597"/>
    </source>
</evidence>
<dbReference type="GO" id="GO:0005886">
    <property type="term" value="C:plasma membrane"/>
    <property type="evidence" value="ECO:0007669"/>
    <property type="project" value="UniProtKB-SubCell"/>
</dbReference>
<evidence type="ECO:0000256" key="6">
    <source>
        <dbReference type="ARBA" id="ARBA00022692"/>
    </source>
</evidence>
<dbReference type="GO" id="GO:0008982">
    <property type="term" value="F:protein-N(PI)-phosphohistidine-sugar phosphotransferase activity"/>
    <property type="evidence" value="ECO:0007669"/>
    <property type="project" value="InterPro"/>
</dbReference>
<dbReference type="PATRIC" id="fig|570277.3.peg.1774"/>
<evidence type="ECO:0000313" key="11">
    <source>
        <dbReference type="EMBL" id="AMO55795.1"/>
    </source>
</evidence>
<dbReference type="GO" id="GO:0005351">
    <property type="term" value="F:carbohydrate:proton symporter activity"/>
    <property type="evidence" value="ECO:0007669"/>
    <property type="project" value="InterPro"/>
</dbReference>
<dbReference type="InterPro" id="IPR050864">
    <property type="entry name" value="Bacterial_PTS_Sugar_Transport"/>
</dbReference>
<dbReference type="PANTHER" id="PTHR30505:SF0">
    <property type="entry name" value="FRUCTOSE-LIKE PTS SYSTEM EIIBC COMPONENT-RELATED"/>
    <property type="match status" value="1"/>
</dbReference>
<dbReference type="Proteomes" id="UP000071065">
    <property type="component" value="Chromosome"/>
</dbReference>
<dbReference type="PANTHER" id="PTHR30505">
    <property type="entry name" value="FRUCTOSE-LIKE PERMEASE"/>
    <property type="match status" value="1"/>
</dbReference>
<evidence type="ECO:0000256" key="8">
    <source>
        <dbReference type="ARBA" id="ARBA00023136"/>
    </source>
</evidence>
<keyword evidence="3" id="KW-1003">Cell membrane</keyword>
<keyword evidence="2" id="KW-0813">Transport</keyword>
<organism evidence="11 12">
    <name type="scientific">Endozoicomonas montiporae CL-33</name>
    <dbReference type="NCBI Taxonomy" id="570277"/>
    <lineage>
        <taxon>Bacteria</taxon>
        <taxon>Pseudomonadati</taxon>
        <taxon>Pseudomonadota</taxon>
        <taxon>Gammaproteobacteria</taxon>
        <taxon>Oceanospirillales</taxon>
        <taxon>Endozoicomonadaceae</taxon>
        <taxon>Endozoicomonas</taxon>
    </lineage>
</organism>
<evidence type="ECO:0000259" key="10">
    <source>
        <dbReference type="PROSITE" id="PS51104"/>
    </source>
</evidence>
<reference evidence="11 12" key="1">
    <citation type="journal article" date="2016" name="Front. Microbiol.">
        <title>Genomic Insight into the Host-Endosymbiont Relationship of Endozoicomonas montiporae CL-33(T) with its Coral Host.</title>
        <authorList>
            <person name="Ding J.-Y."/>
            <person name="Shiu J.-H."/>
            <person name="Chen W.-M."/>
            <person name="Chiang Y.-R."/>
            <person name="Tang S.-L."/>
        </authorList>
    </citation>
    <scope>NUCLEOTIDE SEQUENCE [LARGE SCALE GENOMIC DNA]</scope>
    <source>
        <strain evidence="11 12">CL-33</strain>
    </source>
</reference>
<evidence type="ECO:0000313" key="12">
    <source>
        <dbReference type="Proteomes" id="UP000071065"/>
    </source>
</evidence>
<evidence type="ECO:0000256" key="7">
    <source>
        <dbReference type="ARBA" id="ARBA00022989"/>
    </source>
</evidence>
<evidence type="ECO:0000256" key="9">
    <source>
        <dbReference type="SAM" id="Phobius"/>
    </source>
</evidence>
<keyword evidence="5" id="KW-0598">Phosphotransferase system</keyword>
<dbReference type="GO" id="GO:0090563">
    <property type="term" value="F:protein-phosphocysteine-sugar phosphotransferase activity"/>
    <property type="evidence" value="ECO:0007669"/>
    <property type="project" value="TreeGrafter"/>
</dbReference>
<dbReference type="KEGG" id="emp:EZMO1_1644"/>
<feature type="transmembrane region" description="Helical" evidence="9">
    <location>
        <begin position="138"/>
        <end position="160"/>
    </location>
</feature>
<evidence type="ECO:0000256" key="5">
    <source>
        <dbReference type="ARBA" id="ARBA00022683"/>
    </source>
</evidence>
<keyword evidence="7 9" id="KW-1133">Transmembrane helix</keyword>
<feature type="transmembrane region" description="Helical" evidence="9">
    <location>
        <begin position="180"/>
        <end position="198"/>
    </location>
</feature>
<evidence type="ECO:0000256" key="2">
    <source>
        <dbReference type="ARBA" id="ARBA00022448"/>
    </source>
</evidence>
<dbReference type="AlphaFoldDB" id="A0A142BAL9"/>
<feature type="transmembrane region" description="Helical" evidence="9">
    <location>
        <begin position="280"/>
        <end position="299"/>
    </location>
</feature>
<keyword evidence="6 9" id="KW-0812">Transmembrane</keyword>
<proteinExistence type="predicted"/>
<feature type="domain" description="PTS EIIC type-2" evidence="10">
    <location>
        <begin position="20"/>
        <end position="349"/>
    </location>
</feature>
<name>A0A142BAL9_9GAMM</name>
<dbReference type="STRING" id="570277.EZMO1_1644"/>
<sequence>MKLSGSANALPNFRQELFSLKQHLLTGTSHMIPFIVAGGVLLSLAVMLNGEAARPESGFLKDLWNMGAAGFTLFIPVLGGYIAWSIASRPGLAPGMIGAWLAESYGGGFLGAIIVGFIAGYLVNLLKRIPLPGAMKPMGAIFIYPLLGTFLTSGIVIWFIGYPIAHLMTSLNEWLYSLQGASKIVLGATLGAMTAFDMGGPVNKVATLFAQTQVKDHPYLMGGVGVAICTPPLGMWLATILSPQKYSGEERQAGKAALMMGMIGISEGAIPFAVADPFRVLPAIVLGGVTGNIIAFSAGVLNNAPWGGWIVLPVVEGRFWYVFATLMGMLVTAFAANLLKPVKTSSVPRQPSDIIVDADVNADKG</sequence>
<gene>
    <name evidence="11" type="primary">ptfBC</name>
    <name evidence="11" type="ORF">EZMO1_1644</name>
</gene>
<dbReference type="NCBIfam" id="TIGR01427">
    <property type="entry name" value="PTS_IIC_fructo"/>
    <property type="match status" value="1"/>
</dbReference>
<dbReference type="InterPro" id="IPR006327">
    <property type="entry name" value="PTS_IIC_fruc"/>
</dbReference>